<feature type="region of interest" description="Disordered" evidence="2">
    <location>
        <begin position="291"/>
        <end position="314"/>
    </location>
</feature>
<protein>
    <recommendedName>
        <fullName evidence="6">Inner membrane protein</fullName>
    </recommendedName>
</protein>
<dbReference type="STRING" id="476157.GCA_001663155_01124"/>
<evidence type="ECO:0008006" key="6">
    <source>
        <dbReference type="Google" id="ProtNLM"/>
    </source>
</evidence>
<gene>
    <name evidence="4" type="ORF">JN10_2448</name>
</gene>
<keyword evidence="1" id="KW-0175">Coiled coil</keyword>
<accession>A0A562UMR4</accession>
<sequence length="314" mass="33930">MESRFGSRRKGPSMRPIFGAAVGAFLLGVSIVGYFYWRDMQDEEPVALSDGMAEADADLPALVDGSEDPPTPSPAPIDDPAVAEAAVAAEEASEAVERVAEQQGGLDQRLAAAEQRLARLDLQAQAAAGNAARAEGLLIAFATRRYIERGEELGYLADQLRLRFGDSWPNAVRTVISFSRDPITLSSLQARLEGLGPKLQEDEGISSWADLRREIGALFVVRRESTPSPQPERRLERARQFLESGRIDSAIGEVRNMPGVEAAEDWIVDAERYASAMAALETIEMAAVLDPGRLRDGTGTPVEQRSPVEGPGSE</sequence>
<keyword evidence="3" id="KW-0812">Transmembrane</keyword>
<reference evidence="4 5" key="1">
    <citation type="submission" date="2019-07" db="EMBL/GenBank/DDBJ databases">
        <title>Genomic Encyclopedia of Archaeal and Bacterial Type Strains, Phase II (KMG-II): from individual species to whole genera.</title>
        <authorList>
            <person name="Goeker M."/>
        </authorList>
    </citation>
    <scope>NUCLEOTIDE SEQUENCE [LARGE SCALE GENOMIC DNA]</scope>
    <source>
        <strain evidence="4 5">ATCC BAA-2084</strain>
    </source>
</reference>
<evidence type="ECO:0000313" key="4">
    <source>
        <dbReference type="EMBL" id="TWJ06904.1"/>
    </source>
</evidence>
<evidence type="ECO:0000256" key="2">
    <source>
        <dbReference type="SAM" id="MobiDB-lite"/>
    </source>
</evidence>
<keyword evidence="3" id="KW-0472">Membrane</keyword>
<dbReference type="OrthoDB" id="7432270at2"/>
<dbReference type="AlphaFoldDB" id="A0A562UMR4"/>
<evidence type="ECO:0000313" key="5">
    <source>
        <dbReference type="Proteomes" id="UP000320547"/>
    </source>
</evidence>
<evidence type="ECO:0000256" key="1">
    <source>
        <dbReference type="SAM" id="Coils"/>
    </source>
</evidence>
<organism evidence="4 5">
    <name type="scientific">Altererythrobacter ishigakiensis</name>
    <dbReference type="NCBI Taxonomy" id="476157"/>
    <lineage>
        <taxon>Bacteria</taxon>
        <taxon>Pseudomonadati</taxon>
        <taxon>Pseudomonadota</taxon>
        <taxon>Alphaproteobacteria</taxon>
        <taxon>Sphingomonadales</taxon>
        <taxon>Erythrobacteraceae</taxon>
        <taxon>Altererythrobacter</taxon>
    </lineage>
</organism>
<keyword evidence="3" id="KW-1133">Transmembrane helix</keyword>
<name>A0A562UMR4_9SPHN</name>
<feature type="transmembrane region" description="Helical" evidence="3">
    <location>
        <begin position="17"/>
        <end position="37"/>
    </location>
</feature>
<feature type="coiled-coil region" evidence="1">
    <location>
        <begin position="82"/>
        <end position="130"/>
    </location>
</feature>
<keyword evidence="5" id="KW-1185">Reference proteome</keyword>
<dbReference type="EMBL" id="VLLK01000002">
    <property type="protein sequence ID" value="TWJ06904.1"/>
    <property type="molecule type" value="Genomic_DNA"/>
</dbReference>
<dbReference type="Proteomes" id="UP000320547">
    <property type="component" value="Unassembled WGS sequence"/>
</dbReference>
<evidence type="ECO:0000256" key="3">
    <source>
        <dbReference type="SAM" id="Phobius"/>
    </source>
</evidence>
<proteinExistence type="predicted"/>
<comment type="caution">
    <text evidence="4">The sequence shown here is derived from an EMBL/GenBank/DDBJ whole genome shotgun (WGS) entry which is preliminary data.</text>
</comment>
<dbReference type="RefSeq" id="WP_067598431.1">
    <property type="nucleotide sequence ID" value="NZ_CP015963.1"/>
</dbReference>